<evidence type="ECO:0000313" key="1">
    <source>
        <dbReference type="EMBL" id="JAD88962.1"/>
    </source>
</evidence>
<dbReference type="AlphaFoldDB" id="A0A0A9DYY9"/>
<sequence length="59" mass="6666">MHSGCSNLIMERRLSLNSRDQIIGNSLCSSSVHISSSVRRTCVLQLEGFLRIQLFPNFL</sequence>
<dbReference type="EMBL" id="GBRH01208933">
    <property type="protein sequence ID" value="JAD88962.1"/>
    <property type="molecule type" value="Transcribed_RNA"/>
</dbReference>
<reference evidence="1" key="2">
    <citation type="journal article" date="2015" name="Data Brief">
        <title>Shoot transcriptome of the giant reed, Arundo donax.</title>
        <authorList>
            <person name="Barrero R.A."/>
            <person name="Guerrero F.D."/>
            <person name="Moolhuijzen P."/>
            <person name="Goolsby J.A."/>
            <person name="Tidwell J."/>
            <person name="Bellgard S.E."/>
            <person name="Bellgard M.I."/>
        </authorList>
    </citation>
    <scope>NUCLEOTIDE SEQUENCE</scope>
    <source>
        <tissue evidence="1">Shoot tissue taken approximately 20 cm above the soil surface</tissue>
    </source>
</reference>
<proteinExistence type="predicted"/>
<name>A0A0A9DYY9_ARUDO</name>
<protein>
    <submittedName>
        <fullName evidence="1">Uncharacterized protein</fullName>
    </submittedName>
</protein>
<reference evidence="1" key="1">
    <citation type="submission" date="2014-09" db="EMBL/GenBank/DDBJ databases">
        <authorList>
            <person name="Magalhaes I.L.F."/>
            <person name="Oliveira U."/>
            <person name="Santos F.R."/>
            <person name="Vidigal T.H.D.A."/>
            <person name="Brescovit A.D."/>
            <person name="Santos A.J."/>
        </authorList>
    </citation>
    <scope>NUCLEOTIDE SEQUENCE</scope>
    <source>
        <tissue evidence="1">Shoot tissue taken approximately 20 cm above the soil surface</tissue>
    </source>
</reference>
<accession>A0A0A9DYY9</accession>
<organism evidence="1">
    <name type="scientific">Arundo donax</name>
    <name type="common">Giant reed</name>
    <name type="synonym">Donax arundinaceus</name>
    <dbReference type="NCBI Taxonomy" id="35708"/>
    <lineage>
        <taxon>Eukaryota</taxon>
        <taxon>Viridiplantae</taxon>
        <taxon>Streptophyta</taxon>
        <taxon>Embryophyta</taxon>
        <taxon>Tracheophyta</taxon>
        <taxon>Spermatophyta</taxon>
        <taxon>Magnoliopsida</taxon>
        <taxon>Liliopsida</taxon>
        <taxon>Poales</taxon>
        <taxon>Poaceae</taxon>
        <taxon>PACMAD clade</taxon>
        <taxon>Arundinoideae</taxon>
        <taxon>Arundineae</taxon>
        <taxon>Arundo</taxon>
    </lineage>
</organism>